<dbReference type="Pfam" id="PF01740">
    <property type="entry name" value="STAS"/>
    <property type="match status" value="1"/>
</dbReference>
<organism evidence="4 5">
    <name type="scientific">Planomonospora corallina</name>
    <dbReference type="NCBI Taxonomy" id="1806052"/>
    <lineage>
        <taxon>Bacteria</taxon>
        <taxon>Bacillati</taxon>
        <taxon>Actinomycetota</taxon>
        <taxon>Actinomycetes</taxon>
        <taxon>Streptosporangiales</taxon>
        <taxon>Streptosporangiaceae</taxon>
        <taxon>Planomonospora</taxon>
    </lineage>
</organism>
<comment type="caution">
    <text evidence="4">The sequence shown here is derived from an EMBL/GenBank/DDBJ whole genome shotgun (WGS) entry which is preliminary data.</text>
</comment>
<dbReference type="Proteomes" id="UP001595850">
    <property type="component" value="Unassembled WGS sequence"/>
</dbReference>
<gene>
    <name evidence="4" type="ORF">ACFOWE_31080</name>
</gene>
<comment type="similarity">
    <text evidence="1 2">Belongs to the anti-sigma-factor antagonist family.</text>
</comment>
<dbReference type="InterPro" id="IPR036513">
    <property type="entry name" value="STAS_dom_sf"/>
</dbReference>
<protein>
    <recommendedName>
        <fullName evidence="2">Anti-sigma factor antagonist</fullName>
    </recommendedName>
</protein>
<evidence type="ECO:0000256" key="1">
    <source>
        <dbReference type="ARBA" id="ARBA00009013"/>
    </source>
</evidence>
<dbReference type="InterPro" id="IPR002645">
    <property type="entry name" value="STAS_dom"/>
</dbReference>
<dbReference type="CDD" id="cd07043">
    <property type="entry name" value="STAS_anti-anti-sigma_factors"/>
    <property type="match status" value="1"/>
</dbReference>
<feature type="domain" description="STAS" evidence="3">
    <location>
        <begin position="13"/>
        <end position="123"/>
    </location>
</feature>
<sequence>MNTLFGPERDRRFSVSLTQHDGVLVVQVAGELDPRTSPVLRERLRPVWGQADLRAVVLDTAGLEFCDSVGLSEIITTLKRCEAAGMRFLLSGVHGVLARVLTLTGLRRAFEIHDSAAEAIRAAAGA</sequence>
<dbReference type="NCBIfam" id="TIGR00377">
    <property type="entry name" value="ant_ant_sig"/>
    <property type="match status" value="1"/>
</dbReference>
<dbReference type="Gene3D" id="3.30.750.24">
    <property type="entry name" value="STAS domain"/>
    <property type="match status" value="1"/>
</dbReference>
<proteinExistence type="inferred from homology"/>
<dbReference type="EMBL" id="JBHSBM010000059">
    <property type="protein sequence ID" value="MFC4062759.1"/>
    <property type="molecule type" value="Genomic_DNA"/>
</dbReference>
<evidence type="ECO:0000256" key="2">
    <source>
        <dbReference type="RuleBase" id="RU003749"/>
    </source>
</evidence>
<dbReference type="SUPFAM" id="SSF52091">
    <property type="entry name" value="SpoIIaa-like"/>
    <property type="match status" value="1"/>
</dbReference>
<dbReference type="PANTHER" id="PTHR33495">
    <property type="entry name" value="ANTI-SIGMA FACTOR ANTAGONIST TM_1081-RELATED-RELATED"/>
    <property type="match status" value="1"/>
</dbReference>
<keyword evidence="5" id="KW-1185">Reference proteome</keyword>
<dbReference type="RefSeq" id="WP_377294165.1">
    <property type="nucleotide sequence ID" value="NZ_JBHSBM010000059.1"/>
</dbReference>
<dbReference type="PROSITE" id="PS50801">
    <property type="entry name" value="STAS"/>
    <property type="match status" value="1"/>
</dbReference>
<name>A0ABV8IEU8_9ACTN</name>
<evidence type="ECO:0000313" key="5">
    <source>
        <dbReference type="Proteomes" id="UP001595850"/>
    </source>
</evidence>
<reference evidence="5" key="1">
    <citation type="journal article" date="2019" name="Int. J. Syst. Evol. Microbiol.">
        <title>The Global Catalogue of Microorganisms (GCM) 10K type strain sequencing project: providing services to taxonomists for standard genome sequencing and annotation.</title>
        <authorList>
            <consortium name="The Broad Institute Genomics Platform"/>
            <consortium name="The Broad Institute Genome Sequencing Center for Infectious Disease"/>
            <person name="Wu L."/>
            <person name="Ma J."/>
        </authorList>
    </citation>
    <scope>NUCLEOTIDE SEQUENCE [LARGE SCALE GENOMIC DNA]</scope>
    <source>
        <strain evidence="5">TBRC 4489</strain>
    </source>
</reference>
<evidence type="ECO:0000313" key="4">
    <source>
        <dbReference type="EMBL" id="MFC4062759.1"/>
    </source>
</evidence>
<dbReference type="InterPro" id="IPR003658">
    <property type="entry name" value="Anti-sigma_ant"/>
</dbReference>
<dbReference type="PANTHER" id="PTHR33495:SF13">
    <property type="entry name" value="ANTI-SIGMA-F FACTOR ANTAGONIST RSFB"/>
    <property type="match status" value="1"/>
</dbReference>
<evidence type="ECO:0000259" key="3">
    <source>
        <dbReference type="PROSITE" id="PS50801"/>
    </source>
</evidence>
<accession>A0ABV8IEU8</accession>